<dbReference type="Pfam" id="PF07734">
    <property type="entry name" value="FBA_1"/>
    <property type="match status" value="1"/>
</dbReference>
<dbReference type="InterPro" id="IPR006527">
    <property type="entry name" value="F-box-assoc_dom_typ1"/>
</dbReference>
<reference evidence="2" key="1">
    <citation type="submission" date="2022-06" db="EMBL/GenBank/DDBJ databases">
        <title>Uncovering the hologenomic basis of an extraordinary plant invasion.</title>
        <authorList>
            <person name="Bieker V.C."/>
            <person name="Martin M.D."/>
            <person name="Gilbert T."/>
            <person name="Hodgins K."/>
            <person name="Battlay P."/>
            <person name="Petersen B."/>
            <person name="Wilson J."/>
        </authorList>
    </citation>
    <scope>NUCLEOTIDE SEQUENCE</scope>
    <source>
        <strain evidence="2">AA19_3_7</strain>
        <tissue evidence="2">Leaf</tissue>
    </source>
</reference>
<dbReference type="InterPro" id="IPR001810">
    <property type="entry name" value="F-box_dom"/>
</dbReference>
<evidence type="ECO:0000259" key="1">
    <source>
        <dbReference type="PROSITE" id="PS50181"/>
    </source>
</evidence>
<dbReference type="InterPro" id="IPR036047">
    <property type="entry name" value="F-box-like_dom_sf"/>
</dbReference>
<dbReference type="NCBIfam" id="TIGR01640">
    <property type="entry name" value="F_box_assoc_1"/>
    <property type="match status" value="1"/>
</dbReference>
<dbReference type="PANTHER" id="PTHR31672:SF13">
    <property type="entry name" value="F-BOX PROTEIN CPR30-LIKE"/>
    <property type="match status" value="1"/>
</dbReference>
<dbReference type="PROSITE" id="PS50181">
    <property type="entry name" value="FBOX"/>
    <property type="match status" value="1"/>
</dbReference>
<organism evidence="2 3">
    <name type="scientific">Ambrosia artemisiifolia</name>
    <name type="common">Common ragweed</name>
    <dbReference type="NCBI Taxonomy" id="4212"/>
    <lineage>
        <taxon>Eukaryota</taxon>
        <taxon>Viridiplantae</taxon>
        <taxon>Streptophyta</taxon>
        <taxon>Embryophyta</taxon>
        <taxon>Tracheophyta</taxon>
        <taxon>Spermatophyta</taxon>
        <taxon>Magnoliopsida</taxon>
        <taxon>eudicotyledons</taxon>
        <taxon>Gunneridae</taxon>
        <taxon>Pentapetalae</taxon>
        <taxon>asterids</taxon>
        <taxon>campanulids</taxon>
        <taxon>Asterales</taxon>
        <taxon>Asteraceae</taxon>
        <taxon>Asteroideae</taxon>
        <taxon>Heliantheae alliance</taxon>
        <taxon>Heliantheae</taxon>
        <taxon>Ambrosia</taxon>
    </lineage>
</organism>
<dbReference type="InterPro" id="IPR050796">
    <property type="entry name" value="SCF_F-box_component"/>
</dbReference>
<comment type="caution">
    <text evidence="2">The sequence shown here is derived from an EMBL/GenBank/DDBJ whole genome shotgun (WGS) entry which is preliminary data.</text>
</comment>
<dbReference type="CDD" id="cd22157">
    <property type="entry name" value="F-box_AtFBW1-like"/>
    <property type="match status" value="1"/>
</dbReference>
<dbReference type="Proteomes" id="UP001206925">
    <property type="component" value="Unassembled WGS sequence"/>
</dbReference>
<keyword evidence="3" id="KW-1185">Reference proteome</keyword>
<dbReference type="Gene3D" id="1.20.1280.50">
    <property type="match status" value="1"/>
</dbReference>
<dbReference type="PANTHER" id="PTHR31672">
    <property type="entry name" value="BNACNNG10540D PROTEIN"/>
    <property type="match status" value="1"/>
</dbReference>
<dbReference type="SUPFAM" id="SSF81383">
    <property type="entry name" value="F-box domain"/>
    <property type="match status" value="1"/>
</dbReference>
<evidence type="ECO:0000313" key="3">
    <source>
        <dbReference type="Proteomes" id="UP001206925"/>
    </source>
</evidence>
<accession>A0AAD5G5K7</accession>
<dbReference type="AlphaFoldDB" id="A0AAD5G5K7"/>
<dbReference type="EMBL" id="JAMZMK010010973">
    <property type="protein sequence ID" value="KAI7729564.1"/>
    <property type="molecule type" value="Genomic_DNA"/>
</dbReference>
<feature type="domain" description="F-box" evidence="1">
    <location>
        <begin position="3"/>
        <end position="49"/>
    </location>
</feature>
<dbReference type="SMART" id="SM00256">
    <property type="entry name" value="FBOX"/>
    <property type="match status" value="1"/>
</dbReference>
<dbReference type="InterPro" id="IPR017451">
    <property type="entry name" value="F-box-assoc_interact_dom"/>
</dbReference>
<proteinExistence type="predicted"/>
<dbReference type="Pfam" id="PF12937">
    <property type="entry name" value="F-box-like"/>
    <property type="match status" value="1"/>
</dbReference>
<evidence type="ECO:0000313" key="2">
    <source>
        <dbReference type="EMBL" id="KAI7729564.1"/>
    </source>
</evidence>
<name>A0AAD5G5K7_AMBAR</name>
<gene>
    <name evidence="2" type="ORF">M8C21_028012</name>
</gene>
<sequence>MSPSGGKHLPPEITEAILRLLPAKSLGRFKSVSKTWNALISDPLFIKTHLLRNHPTTTLIALSTTGSLYSIDIAETRDSNGDDDDVIPATAKEMSIGSPPIRWKQISGSCNGLLLATDENDAIFVMNPMTQDLWEVPLCPFAPPYEHEASYVVLVYGFGYDSSTDDYKIVSISFSHFHIMDHHIKETYACVYSLRNNSWRKLPSDSYNEHDHTVLYGISGAVNEDTDT</sequence>
<protein>
    <recommendedName>
        <fullName evidence="1">F-box domain-containing protein</fullName>
    </recommendedName>
</protein>